<sequence length="491" mass="56033">MVQKTCVDASWSNCDARTFEVRVGPNYVPGQKQPSDKALYSVFACDGFKMPSKINHIARFMDIKPYIEKYKTPYDPKVWGLPPIIIINVMTPNYPPEMTTGKSNGDGYQLVFYARLSDEVREILNNFNDGKLEQLPASIQLFNDFIHSTLDSPLRQRFKCIARIMNLNYAGFSFLTKNLVAQYNGKKKKKNINCIVLFCHSHTNEHIQYTNKGKPFLARTSSTFYHEPGKYFAADIDAHLFGFPARKGLSYIKDTINSMIYDVGFVIEGHTDEELPEQILCCARVSRIGVDQAVSFPSDFVEIASNKDHSKSYSDLHNAHLLQETNEKESNENKEDQLATPKLIDASDRMDKASMSVFSDTNDEEAQKIIEKISLEENKTKQSGQNSKDEKKDEKDSGVDKKEQTNHDRDDGSDDEQDNSNQDNNNNTTQNNNQNYYQIFLTAFCVSLPLCDFWCCKILPSLVEFVLLHLRSNKQTKNSKTEQKQKTATKI</sequence>
<proteinExistence type="predicted"/>
<accession>X6MHR9</accession>
<organism evidence="3 4">
    <name type="scientific">Reticulomyxa filosa</name>
    <dbReference type="NCBI Taxonomy" id="46433"/>
    <lineage>
        <taxon>Eukaryota</taxon>
        <taxon>Sar</taxon>
        <taxon>Rhizaria</taxon>
        <taxon>Retaria</taxon>
        <taxon>Foraminifera</taxon>
        <taxon>Monothalamids</taxon>
        <taxon>Reticulomyxidae</taxon>
        <taxon>Reticulomyxa</taxon>
    </lineage>
</organism>
<dbReference type="Pfam" id="PF07059">
    <property type="entry name" value="EDR2_C"/>
    <property type="match status" value="1"/>
</dbReference>
<dbReference type="OrthoDB" id="9970435at2759"/>
<evidence type="ECO:0000313" key="3">
    <source>
        <dbReference type="EMBL" id="ETO13394.1"/>
    </source>
</evidence>
<feature type="compositionally biased region" description="Low complexity" evidence="1">
    <location>
        <begin position="419"/>
        <end position="431"/>
    </location>
</feature>
<reference evidence="3 4" key="1">
    <citation type="journal article" date="2013" name="Curr. Biol.">
        <title>The Genome of the Foraminiferan Reticulomyxa filosa.</title>
        <authorList>
            <person name="Glockner G."/>
            <person name="Hulsmann N."/>
            <person name="Schleicher M."/>
            <person name="Noegel A.A."/>
            <person name="Eichinger L."/>
            <person name="Gallinger C."/>
            <person name="Pawlowski J."/>
            <person name="Sierra R."/>
            <person name="Euteneuer U."/>
            <person name="Pillet L."/>
            <person name="Moustafa A."/>
            <person name="Platzer M."/>
            <person name="Groth M."/>
            <person name="Szafranski K."/>
            <person name="Schliwa M."/>
        </authorList>
    </citation>
    <scope>NUCLEOTIDE SEQUENCE [LARGE SCALE GENOMIC DNA]</scope>
</reference>
<dbReference type="AlphaFoldDB" id="X6MHR9"/>
<dbReference type="PANTHER" id="PTHR31558">
    <property type="entry name" value="CW14 PROTEIN"/>
    <property type="match status" value="1"/>
</dbReference>
<evidence type="ECO:0000313" key="4">
    <source>
        <dbReference type="Proteomes" id="UP000023152"/>
    </source>
</evidence>
<dbReference type="PANTHER" id="PTHR31558:SF3">
    <property type="entry name" value="CW14 PROTEIN"/>
    <property type="match status" value="1"/>
</dbReference>
<dbReference type="InterPro" id="IPR009769">
    <property type="entry name" value="EDR2_C"/>
</dbReference>
<evidence type="ECO:0000256" key="1">
    <source>
        <dbReference type="SAM" id="MobiDB-lite"/>
    </source>
</evidence>
<feature type="region of interest" description="Disordered" evidence="1">
    <location>
        <begin position="325"/>
        <end position="346"/>
    </location>
</feature>
<dbReference type="Proteomes" id="UP000023152">
    <property type="component" value="Unassembled WGS sequence"/>
</dbReference>
<feature type="region of interest" description="Disordered" evidence="1">
    <location>
        <begin position="372"/>
        <end position="431"/>
    </location>
</feature>
<feature type="compositionally biased region" description="Basic and acidic residues" evidence="1">
    <location>
        <begin position="325"/>
        <end position="337"/>
    </location>
</feature>
<feature type="domain" description="Protein ENHANCED DISEASE RESISTANCE 2 C-terminal" evidence="2">
    <location>
        <begin position="11"/>
        <end position="288"/>
    </location>
</feature>
<comment type="caution">
    <text evidence="3">The sequence shown here is derived from an EMBL/GenBank/DDBJ whole genome shotgun (WGS) entry which is preliminary data.</text>
</comment>
<protein>
    <recommendedName>
        <fullName evidence="2">Protein ENHANCED DISEASE RESISTANCE 2 C-terminal domain-containing protein</fullName>
    </recommendedName>
</protein>
<dbReference type="EMBL" id="ASPP01020638">
    <property type="protein sequence ID" value="ETO13394.1"/>
    <property type="molecule type" value="Genomic_DNA"/>
</dbReference>
<keyword evidence="4" id="KW-1185">Reference proteome</keyword>
<gene>
    <name evidence="3" type="ORF">RFI_23983</name>
</gene>
<name>X6MHR9_RETFI</name>
<feature type="compositionally biased region" description="Basic and acidic residues" evidence="1">
    <location>
        <begin position="387"/>
        <end position="410"/>
    </location>
</feature>
<evidence type="ECO:0000259" key="2">
    <source>
        <dbReference type="Pfam" id="PF07059"/>
    </source>
</evidence>